<feature type="compositionally biased region" description="Pro residues" evidence="1">
    <location>
        <begin position="43"/>
        <end position="56"/>
    </location>
</feature>
<evidence type="ECO:0000313" key="3">
    <source>
        <dbReference type="Proteomes" id="UP000639419"/>
    </source>
</evidence>
<comment type="caution">
    <text evidence="2">The sequence shown here is derived from an EMBL/GenBank/DDBJ whole genome shotgun (WGS) entry which is preliminary data.</text>
</comment>
<name>A0ABX2L0J5_9PROT</name>
<evidence type="ECO:0000313" key="2">
    <source>
        <dbReference type="EMBL" id="NUB21477.1"/>
    </source>
</evidence>
<feature type="non-terminal residue" evidence="2">
    <location>
        <position position="56"/>
    </location>
</feature>
<organism evidence="2 3">
    <name type="scientific">Azospirillum formosense</name>
    <dbReference type="NCBI Taxonomy" id="861533"/>
    <lineage>
        <taxon>Bacteria</taxon>
        <taxon>Pseudomonadati</taxon>
        <taxon>Pseudomonadota</taxon>
        <taxon>Alphaproteobacteria</taxon>
        <taxon>Rhodospirillales</taxon>
        <taxon>Azospirillaceae</taxon>
        <taxon>Azospirillum</taxon>
    </lineage>
</organism>
<gene>
    <name evidence="2" type="ORF">GBZ26_20090</name>
</gene>
<reference evidence="2 3" key="1">
    <citation type="submission" date="2019-10" db="EMBL/GenBank/DDBJ databases">
        <title>Genome sequence of Azospirillum formosense CC-Nfb-7.</title>
        <authorList>
            <person name="Ambrosini A."/>
            <person name="Sant'Anna F.H."/>
            <person name="Cassan F.D."/>
            <person name="Souza E.M."/>
            <person name="Passaglia L.M.P."/>
        </authorList>
    </citation>
    <scope>NUCLEOTIDE SEQUENCE [LARGE SCALE GENOMIC DNA]</scope>
    <source>
        <strain evidence="2 3">CC-NFb-7</strain>
    </source>
</reference>
<evidence type="ECO:0000256" key="1">
    <source>
        <dbReference type="SAM" id="MobiDB-lite"/>
    </source>
</evidence>
<proteinExistence type="predicted"/>
<accession>A0ABX2L0J5</accession>
<feature type="compositionally biased region" description="Pro residues" evidence="1">
    <location>
        <begin position="24"/>
        <end position="35"/>
    </location>
</feature>
<dbReference type="Proteomes" id="UP000639419">
    <property type="component" value="Unassembled WGS sequence"/>
</dbReference>
<protein>
    <submittedName>
        <fullName evidence="2">Signal recognition particle-docking protein FtsY</fullName>
    </submittedName>
</protein>
<dbReference type="EMBL" id="WHOR01000176">
    <property type="protein sequence ID" value="NUB21477.1"/>
    <property type="molecule type" value="Genomic_DNA"/>
</dbReference>
<keyword evidence="3" id="KW-1185">Reference proteome</keyword>
<feature type="compositionally biased region" description="Basic and acidic residues" evidence="1">
    <location>
        <begin position="9"/>
        <end position="20"/>
    </location>
</feature>
<feature type="region of interest" description="Disordered" evidence="1">
    <location>
        <begin position="1"/>
        <end position="56"/>
    </location>
</feature>
<sequence>MILRWFGRKKPEEQARKDETTAPLPEPVPAEPAPAEPAQEAPAPEPVAEEPPPVPE</sequence>